<dbReference type="EMBL" id="CP038489">
    <property type="protein sequence ID" value="QFZ29813.1"/>
    <property type="molecule type" value="Genomic_DNA"/>
</dbReference>
<evidence type="ECO:0000313" key="1">
    <source>
        <dbReference type="EMBL" id="QFZ29813.1"/>
    </source>
</evidence>
<sequence>MTQPEMRVRTYKDAIAALNSLQSNFASIEALKRQPTSPLARSELSLAEVHEYVRRMGYQRSDFNKMNVIHVAGTKGKGSTCAFVESIMQQYRDQGIRKVGLFTSPHLKSVRERIRINGAPIAPQKFTRYFFEVWDKLSATTSDAEAFPTLQPCHEVKPMYFKYLTLLSFHVFMSEGVDTAIYEVGVGGRFDSTNVVDRPTVAGITALGIDHTFMLGSTIEEIAWNKAGILKQGCPAVAARQTEYPQAESVIEQEAEKAQVSSLEFVGPEVVPEDVPLGLAGTFQRQNAAVAVKLAEHHLKHLGISVDLADGLPDEFMAGLKHVRWDGRCQTLEKEGYENITWYIDGAHTLESVRVAAEWYSSAVSKRNTTKILLFNQQSRENATELLAELYERTPHFDHAIFTTNVTWADGTYNSDLVSMNYSKETVDRLVVQKDLAEAWSTLDQKHNANSRKHVFPDIETGLRFIRSLASERSVEVFVCGSLHLVGGVLAVLDGEKD</sequence>
<gene>
    <name evidence="1" type="ORF">EJF14_60326</name>
</gene>
<keyword evidence="2" id="KW-1185">Reference proteome</keyword>
<organism evidence="1 2">
    <name type="scientific">Clavispora lusitaniae</name>
    <name type="common">Candida lusitaniae</name>
    <dbReference type="NCBI Taxonomy" id="36911"/>
    <lineage>
        <taxon>Eukaryota</taxon>
        <taxon>Fungi</taxon>
        <taxon>Dikarya</taxon>
        <taxon>Ascomycota</taxon>
        <taxon>Saccharomycotina</taxon>
        <taxon>Pichiomycetes</taxon>
        <taxon>Metschnikowiaceae</taxon>
        <taxon>Clavispora</taxon>
    </lineage>
</organism>
<evidence type="ECO:0000313" key="2">
    <source>
        <dbReference type="Proteomes" id="UP000326582"/>
    </source>
</evidence>
<name>A0ACD0WRQ6_CLALS</name>
<proteinExistence type="predicted"/>
<reference evidence="2" key="1">
    <citation type="journal article" date="2019" name="MBio">
        <title>Comparative genomics for the elucidation of multidrug resistance (MDR) in Candida lusitaniae.</title>
        <authorList>
            <person name="Kannan A."/>
            <person name="Asner S.A."/>
            <person name="Trachsel E."/>
            <person name="Kelly S."/>
            <person name="Parker J."/>
            <person name="Sanglard D."/>
        </authorList>
    </citation>
    <scope>NUCLEOTIDE SEQUENCE [LARGE SCALE GENOMIC DNA]</scope>
    <source>
        <strain evidence="2">P1</strain>
    </source>
</reference>
<protein>
    <submittedName>
        <fullName evidence="1">Folylpolyglutamate synthase</fullName>
    </submittedName>
</protein>
<dbReference type="Proteomes" id="UP000326582">
    <property type="component" value="Chromosome 6"/>
</dbReference>
<accession>A0ACD0WRQ6</accession>